<sequence length="38" mass="4313">MLIKLIVFDMAGTTVGDENHPTHLIDYISEVILIIRQC</sequence>
<evidence type="ECO:0008006" key="3">
    <source>
        <dbReference type="Google" id="ProtNLM"/>
    </source>
</evidence>
<keyword evidence="2" id="KW-1185">Reference proteome</keyword>
<dbReference type="EMBL" id="LT629740">
    <property type="protein sequence ID" value="SDT24598.1"/>
    <property type="molecule type" value="Genomic_DNA"/>
</dbReference>
<name>A0A1H1YT60_MUCMA</name>
<dbReference type="Proteomes" id="UP000199679">
    <property type="component" value="Chromosome I"/>
</dbReference>
<evidence type="ECO:0000313" key="2">
    <source>
        <dbReference type="Proteomes" id="UP000199679"/>
    </source>
</evidence>
<dbReference type="STRING" id="652787.SAMN05216490_2842"/>
<accession>A0A1H1YT60</accession>
<reference evidence="1 2" key="1">
    <citation type="submission" date="2016-10" db="EMBL/GenBank/DDBJ databases">
        <authorList>
            <person name="de Groot N.N."/>
        </authorList>
    </citation>
    <scope>NUCLEOTIDE SEQUENCE [LARGE SCALE GENOMIC DNA]</scope>
    <source>
        <strain evidence="1 2">MP1X4</strain>
    </source>
</reference>
<gene>
    <name evidence="1" type="ORF">SAMN05216490_2842</name>
</gene>
<proteinExistence type="predicted"/>
<evidence type="ECO:0000313" key="1">
    <source>
        <dbReference type="EMBL" id="SDT24598.1"/>
    </source>
</evidence>
<organism evidence="1 2">
    <name type="scientific">Mucilaginibacter mallensis</name>
    <dbReference type="NCBI Taxonomy" id="652787"/>
    <lineage>
        <taxon>Bacteria</taxon>
        <taxon>Pseudomonadati</taxon>
        <taxon>Bacteroidota</taxon>
        <taxon>Sphingobacteriia</taxon>
        <taxon>Sphingobacteriales</taxon>
        <taxon>Sphingobacteriaceae</taxon>
        <taxon>Mucilaginibacter</taxon>
    </lineage>
</organism>
<dbReference type="AlphaFoldDB" id="A0A1H1YT60"/>
<protein>
    <recommendedName>
        <fullName evidence="3">Phosphonoacetaldehyde hydrolase</fullName>
    </recommendedName>
</protein>